<evidence type="ECO:0000256" key="4">
    <source>
        <dbReference type="ARBA" id="ARBA00022692"/>
    </source>
</evidence>
<dbReference type="PROSITE" id="PS50893">
    <property type="entry name" value="ABC_TRANSPORTER_2"/>
    <property type="match status" value="1"/>
</dbReference>
<dbReference type="InterPro" id="IPR050352">
    <property type="entry name" value="ABCG_transporters"/>
</dbReference>
<dbReference type="Gene3D" id="3.40.50.300">
    <property type="entry name" value="P-loop containing nucleotide triphosphate hydrolases"/>
    <property type="match status" value="1"/>
</dbReference>
<evidence type="ECO:0000313" key="12">
    <source>
        <dbReference type="EMBL" id="CAK8693819.1"/>
    </source>
</evidence>
<sequence>MGTAEAAVEVSSEESVYVTAKSEMSTSQERASKYLSKSLSPLQPKLRDAGYKLNKSEQGLASMPQTSLAPGFQNNAIQDVAVQVMTSETCKLPTDDPMLTSTPHGGETDERDCFDADDTTYILPAQTSQRARKKVLSVGRLSNISLPRIFVTPASPQLSPSKQFSESRSPSPSAIEYALHELDHDTSTNDVTTSTLGECVDIRGALTMSYHDITMDVDVRSLKVKIAQDFLHPGYSGRRRILEGLSGIFPPGLNVIMGPSGSGKSSLLKVLSGRHGNKDVKGRVLVNGRLVGGSFKQKSGFLDQEDFLSPNLTVRQHIWYALCLRRHNGSSKAEKLKLLDEIVRTLDLDDCADTKVGTIFSGTVSSGERKRTAVGVELASAPKFIFMDEPTSKLDAHSSKSIMATLRRLANSGRTIVIAIHQPSYDIYRMFDTLTLIARGRTVFHGNASQALEYFSQIGYEREKYLPPPDFFLDILYGIVQSTSSNMRGNAQGRKSVSLQRSVFYRSVNNNREHVTSQNEAYLSNDIFSSFSSDGAGANQREQAYSSELDITTTEGAKMHRDVVEQLHNAYVASALFRRNKDEMNKIENALERSINRSCASSNFWDVGKRPSRSKEYAILFRRMFRASSSLFLALATMNLIIGLIYGFLYHPHQAARTTMQNRLGMFFQMTIYGMMVPAMVAAKNFAEGEKVLFMHERDCGHYHVTSYFLARLSITAFARALSAVTFTASIYWLSGLLPLLAASLNFMAVAFCAGIALDAISLFSALLFECFSSGRNFVILYMSLTSIFSGYLLDLDSTFPWIAWIKYVSVARYCYLGWVINEFSVHEPALCPGMATEERHQKAISIKARLLSLQNGADVNVSECTYYPDDVVLPQVVGSDTFLLTHPWMCQIILVAIAMLFFVLSFWRMKRC</sequence>
<feature type="transmembrane region" description="Helical" evidence="10">
    <location>
        <begin position="887"/>
        <end position="908"/>
    </location>
</feature>
<comment type="caution">
    <text evidence="12">The sequence shown here is derived from an EMBL/GenBank/DDBJ whole genome shotgun (WGS) entry which is preliminary data.</text>
</comment>
<feature type="transmembrane region" description="Helical" evidence="10">
    <location>
        <begin position="747"/>
        <end position="769"/>
    </location>
</feature>
<evidence type="ECO:0000259" key="11">
    <source>
        <dbReference type="PROSITE" id="PS50893"/>
    </source>
</evidence>
<dbReference type="Proteomes" id="UP001642483">
    <property type="component" value="Unassembled WGS sequence"/>
</dbReference>
<keyword evidence="7 10" id="KW-1133">Transmembrane helix</keyword>
<evidence type="ECO:0000256" key="5">
    <source>
        <dbReference type="ARBA" id="ARBA00022741"/>
    </source>
</evidence>
<keyword evidence="5" id="KW-0547">Nucleotide-binding</keyword>
<feature type="domain" description="ABC transporter" evidence="11">
    <location>
        <begin position="219"/>
        <end position="464"/>
    </location>
</feature>
<feature type="transmembrane region" description="Helical" evidence="10">
    <location>
        <begin position="708"/>
        <end position="735"/>
    </location>
</feature>
<dbReference type="PANTHER" id="PTHR48041">
    <property type="entry name" value="ABC TRANSPORTER G FAMILY MEMBER 28"/>
    <property type="match status" value="1"/>
</dbReference>
<keyword evidence="13" id="KW-1185">Reference proteome</keyword>
<gene>
    <name evidence="12" type="ORF">CVLEPA_LOCUS27115</name>
</gene>
<dbReference type="Pfam" id="PF19055">
    <property type="entry name" value="ABC2_membrane_7"/>
    <property type="match status" value="1"/>
</dbReference>
<feature type="compositionally biased region" description="Low complexity" evidence="9">
    <location>
        <begin position="1"/>
        <end position="16"/>
    </location>
</feature>
<dbReference type="SUPFAM" id="SSF52540">
    <property type="entry name" value="P-loop containing nucleoside triphosphate hydrolases"/>
    <property type="match status" value="1"/>
</dbReference>
<evidence type="ECO:0000256" key="9">
    <source>
        <dbReference type="SAM" id="MobiDB-lite"/>
    </source>
</evidence>
<feature type="transmembrane region" description="Helical" evidence="10">
    <location>
        <begin position="631"/>
        <end position="650"/>
    </location>
</feature>
<dbReference type="SMART" id="SM00382">
    <property type="entry name" value="AAA"/>
    <property type="match status" value="1"/>
</dbReference>
<evidence type="ECO:0000256" key="3">
    <source>
        <dbReference type="ARBA" id="ARBA00022448"/>
    </source>
</evidence>
<dbReference type="Pfam" id="PF00005">
    <property type="entry name" value="ABC_tran"/>
    <property type="match status" value="1"/>
</dbReference>
<evidence type="ECO:0000256" key="7">
    <source>
        <dbReference type="ARBA" id="ARBA00022989"/>
    </source>
</evidence>
<dbReference type="EMBL" id="CAWYQH010000141">
    <property type="protein sequence ID" value="CAK8693819.1"/>
    <property type="molecule type" value="Genomic_DNA"/>
</dbReference>
<protein>
    <recommendedName>
        <fullName evidence="11">ABC transporter domain-containing protein</fullName>
    </recommendedName>
</protein>
<feature type="region of interest" description="Disordered" evidence="9">
    <location>
        <begin position="1"/>
        <end position="29"/>
    </location>
</feature>
<dbReference type="InterPro" id="IPR003593">
    <property type="entry name" value="AAA+_ATPase"/>
</dbReference>
<dbReference type="InterPro" id="IPR043926">
    <property type="entry name" value="ABCG_dom"/>
</dbReference>
<comment type="subcellular location">
    <subcellularLocation>
        <location evidence="1">Membrane</location>
        <topology evidence="1">Multi-pass membrane protein</topology>
    </subcellularLocation>
</comment>
<feature type="transmembrane region" description="Helical" evidence="10">
    <location>
        <begin position="776"/>
        <end position="794"/>
    </location>
</feature>
<dbReference type="InterPro" id="IPR003439">
    <property type="entry name" value="ABC_transporter-like_ATP-bd"/>
</dbReference>
<dbReference type="Pfam" id="PF01061">
    <property type="entry name" value="ABC2_membrane"/>
    <property type="match status" value="1"/>
</dbReference>
<keyword evidence="4 10" id="KW-0812">Transmembrane</keyword>
<organism evidence="12 13">
    <name type="scientific">Clavelina lepadiformis</name>
    <name type="common">Light-bulb sea squirt</name>
    <name type="synonym">Ascidia lepadiformis</name>
    <dbReference type="NCBI Taxonomy" id="159417"/>
    <lineage>
        <taxon>Eukaryota</taxon>
        <taxon>Metazoa</taxon>
        <taxon>Chordata</taxon>
        <taxon>Tunicata</taxon>
        <taxon>Ascidiacea</taxon>
        <taxon>Aplousobranchia</taxon>
        <taxon>Clavelinidae</taxon>
        <taxon>Clavelina</taxon>
    </lineage>
</organism>
<evidence type="ECO:0000313" key="13">
    <source>
        <dbReference type="Proteomes" id="UP001642483"/>
    </source>
</evidence>
<accession>A0ABP0GPY2</accession>
<keyword evidence="8 10" id="KW-0472">Membrane</keyword>
<keyword evidence="6" id="KW-0067">ATP-binding</keyword>
<proteinExistence type="inferred from homology"/>
<evidence type="ECO:0000256" key="10">
    <source>
        <dbReference type="SAM" id="Phobius"/>
    </source>
</evidence>
<evidence type="ECO:0000256" key="2">
    <source>
        <dbReference type="ARBA" id="ARBA00005814"/>
    </source>
</evidence>
<evidence type="ECO:0000256" key="8">
    <source>
        <dbReference type="ARBA" id="ARBA00023136"/>
    </source>
</evidence>
<dbReference type="InterPro" id="IPR013525">
    <property type="entry name" value="ABC2_TM"/>
</dbReference>
<keyword evidence="3" id="KW-0813">Transport</keyword>
<reference evidence="12 13" key="1">
    <citation type="submission" date="2024-02" db="EMBL/GenBank/DDBJ databases">
        <authorList>
            <person name="Daric V."/>
            <person name="Darras S."/>
        </authorList>
    </citation>
    <scope>NUCLEOTIDE SEQUENCE [LARGE SCALE GENOMIC DNA]</scope>
</reference>
<evidence type="ECO:0000256" key="6">
    <source>
        <dbReference type="ARBA" id="ARBA00022840"/>
    </source>
</evidence>
<dbReference type="PANTHER" id="PTHR48041:SF116">
    <property type="entry name" value="PROTEIN BROWN"/>
    <property type="match status" value="1"/>
</dbReference>
<comment type="similarity">
    <text evidence="2">Belongs to the ABC transporter superfamily. ABCG family. Eye pigment precursor importer (TC 3.A.1.204) subfamily.</text>
</comment>
<evidence type="ECO:0000256" key="1">
    <source>
        <dbReference type="ARBA" id="ARBA00004141"/>
    </source>
</evidence>
<dbReference type="InterPro" id="IPR027417">
    <property type="entry name" value="P-loop_NTPase"/>
</dbReference>
<name>A0ABP0GPY2_CLALP</name>